<reference evidence="3 4" key="1">
    <citation type="submission" date="2020-01" db="EMBL/GenBank/DDBJ databases">
        <title>Bacteria diversity of Porities sp.</title>
        <authorList>
            <person name="Wang G."/>
        </authorList>
    </citation>
    <scope>NUCLEOTIDE SEQUENCE [LARGE SCALE GENOMIC DNA]</scope>
    <source>
        <strain evidence="3 4">R33</strain>
    </source>
</reference>
<dbReference type="EMBL" id="WXYO01000007">
    <property type="protein sequence ID" value="NAS13686.1"/>
    <property type="molecule type" value="Genomic_DNA"/>
</dbReference>
<name>A0A6L9EGA0_9FLAO</name>
<keyword evidence="4" id="KW-1185">Reference proteome</keyword>
<feature type="domain" description="HTH LytTR-type" evidence="2">
    <location>
        <begin position="147"/>
        <end position="245"/>
    </location>
</feature>
<dbReference type="PANTHER" id="PTHR37299:SF1">
    <property type="entry name" value="STAGE 0 SPORULATION PROTEIN A HOMOLOG"/>
    <property type="match status" value="1"/>
</dbReference>
<organism evidence="3 4">
    <name type="scientific">Poritiphilus flavus</name>
    <dbReference type="NCBI Taxonomy" id="2697053"/>
    <lineage>
        <taxon>Bacteria</taxon>
        <taxon>Pseudomonadati</taxon>
        <taxon>Bacteroidota</taxon>
        <taxon>Flavobacteriia</taxon>
        <taxon>Flavobacteriales</taxon>
        <taxon>Flavobacteriaceae</taxon>
        <taxon>Poritiphilus</taxon>
    </lineage>
</organism>
<gene>
    <name evidence="3" type="ORF">GTQ38_16855</name>
</gene>
<evidence type="ECO:0000256" key="1">
    <source>
        <dbReference type="SAM" id="Phobius"/>
    </source>
</evidence>
<keyword evidence="1" id="KW-0472">Membrane</keyword>
<evidence type="ECO:0000313" key="3">
    <source>
        <dbReference type="EMBL" id="NAS13686.1"/>
    </source>
</evidence>
<accession>A0A6L9EGA0</accession>
<feature type="transmembrane region" description="Helical" evidence="1">
    <location>
        <begin position="45"/>
        <end position="66"/>
    </location>
</feature>
<dbReference type="AlphaFoldDB" id="A0A6L9EGA0"/>
<feature type="transmembrane region" description="Helical" evidence="1">
    <location>
        <begin position="12"/>
        <end position="33"/>
    </location>
</feature>
<dbReference type="InterPro" id="IPR007492">
    <property type="entry name" value="LytTR_DNA-bd_dom"/>
</dbReference>
<dbReference type="Gene3D" id="2.40.50.1020">
    <property type="entry name" value="LytTr DNA-binding domain"/>
    <property type="match status" value="1"/>
</dbReference>
<evidence type="ECO:0000313" key="4">
    <source>
        <dbReference type="Proteomes" id="UP000475249"/>
    </source>
</evidence>
<dbReference type="InterPro" id="IPR046947">
    <property type="entry name" value="LytR-like"/>
</dbReference>
<protein>
    <recommendedName>
        <fullName evidence="2">HTH LytTR-type domain-containing protein</fullName>
    </recommendedName>
</protein>
<feature type="transmembrane region" description="Helical" evidence="1">
    <location>
        <begin position="78"/>
        <end position="103"/>
    </location>
</feature>
<feature type="transmembrane region" description="Helical" evidence="1">
    <location>
        <begin position="123"/>
        <end position="141"/>
    </location>
</feature>
<dbReference type="RefSeq" id="WP_161436714.1">
    <property type="nucleotide sequence ID" value="NZ_WXYO01000007.1"/>
</dbReference>
<evidence type="ECO:0000259" key="2">
    <source>
        <dbReference type="PROSITE" id="PS50930"/>
    </source>
</evidence>
<dbReference type="PROSITE" id="PS50930">
    <property type="entry name" value="HTH_LYTTR"/>
    <property type="match status" value="1"/>
</dbReference>
<dbReference type="Proteomes" id="UP000475249">
    <property type="component" value="Unassembled WGS sequence"/>
</dbReference>
<dbReference type="SMART" id="SM00850">
    <property type="entry name" value="LytTR"/>
    <property type="match status" value="1"/>
</dbReference>
<dbReference type="Pfam" id="PF04397">
    <property type="entry name" value="LytTR"/>
    <property type="match status" value="1"/>
</dbReference>
<dbReference type="GO" id="GO:0000156">
    <property type="term" value="F:phosphorelay response regulator activity"/>
    <property type="evidence" value="ECO:0007669"/>
    <property type="project" value="InterPro"/>
</dbReference>
<keyword evidence="1" id="KW-0812">Transmembrane</keyword>
<proteinExistence type="predicted"/>
<dbReference type="GO" id="GO:0003677">
    <property type="term" value="F:DNA binding"/>
    <property type="evidence" value="ECO:0007669"/>
    <property type="project" value="InterPro"/>
</dbReference>
<comment type="caution">
    <text evidence="3">The sequence shown here is derived from an EMBL/GenBank/DDBJ whole genome shotgun (WGS) entry which is preliminary data.</text>
</comment>
<sequence length="245" mass="29098">MPLISDNRRFYLFSTLLLLVFFIIAFFQNFIKYSNHSSYSVWTTIIYLSVLLFLFVPVLIACVRVLQYFKARYLEWYWYLSIGLALFTLAVFFVVSNVILHSVGFFDSYLDANFVRYYFGREALFHLILIVLATFFVYYRTTVSQKLQVYKGRKKLTIGVDLVHWIEVEGHYLNFYTATDSYIKRERIGVMAKRLSPEFIRIHRKFLVNKNQIASKEKEKRDEYVVLSSGKRLKIGPSYSKKVTF</sequence>
<keyword evidence="1" id="KW-1133">Transmembrane helix</keyword>
<dbReference type="PANTHER" id="PTHR37299">
    <property type="entry name" value="TRANSCRIPTIONAL REGULATOR-RELATED"/>
    <property type="match status" value="1"/>
</dbReference>